<dbReference type="EMBL" id="CAJPIJ010000108">
    <property type="protein sequence ID" value="CAG1978338.1"/>
    <property type="molecule type" value="Genomic_DNA"/>
</dbReference>
<sequence length="164" mass="18269">MCLPNSGWHAWEFLVQSLNTMEVINLAKVGQVGFTGSFASLSKLNKLAIRGLNIQWQDLSHPCSQVSVQRFENGGVTALVKPGVASTLLPVSVRKWKMESKITRKSGIKSHNRKTYIASKNSFNLNTDYLLFISPDLAEVKRFCSARWVSYQATIAVSVNTIIH</sequence>
<dbReference type="Proteomes" id="UP000746612">
    <property type="component" value="Unassembled WGS sequence"/>
</dbReference>
<organism evidence="2">
    <name type="scientific">Gibberella zeae</name>
    <name type="common">Wheat head blight fungus</name>
    <name type="synonym">Fusarium graminearum</name>
    <dbReference type="NCBI Taxonomy" id="5518"/>
    <lineage>
        <taxon>Eukaryota</taxon>
        <taxon>Fungi</taxon>
        <taxon>Dikarya</taxon>
        <taxon>Ascomycota</taxon>
        <taxon>Pezizomycotina</taxon>
        <taxon>Sordariomycetes</taxon>
        <taxon>Hypocreomycetidae</taxon>
        <taxon>Hypocreales</taxon>
        <taxon>Nectriaceae</taxon>
        <taxon>Fusarium</taxon>
    </lineage>
</organism>
<name>A0A679NVQ6_GIBZA</name>
<reference evidence="2" key="1">
    <citation type="submission" date="2019-04" db="EMBL/GenBank/DDBJ databases">
        <authorList>
            <person name="Melise S."/>
            <person name="Noan J."/>
            <person name="Okalmin O."/>
        </authorList>
    </citation>
    <scope>NUCLEOTIDE SEQUENCE</scope>
    <source>
        <strain evidence="2">FN9</strain>
    </source>
</reference>
<evidence type="ECO:0000313" key="1">
    <source>
        <dbReference type="EMBL" id="CAG1978338.1"/>
    </source>
</evidence>
<protein>
    <submittedName>
        <fullName evidence="2">Uncharacterized protein</fullName>
    </submittedName>
</protein>
<dbReference type="OrthoDB" id="10596217at2759"/>
<dbReference type="EMBL" id="CAAKMV010000125">
    <property type="protein sequence ID" value="VIO56643.1"/>
    <property type="molecule type" value="Genomic_DNA"/>
</dbReference>
<evidence type="ECO:0000313" key="2">
    <source>
        <dbReference type="EMBL" id="VIO56643.1"/>
    </source>
</evidence>
<gene>
    <name evidence="2" type="ORF">FUG_LOCUS220881</name>
    <name evidence="1" type="ORF">MDCFG202_LOCUS170796</name>
</gene>
<proteinExistence type="predicted"/>
<dbReference type="AlphaFoldDB" id="A0A679NVQ6"/>
<accession>A0A679NVQ6</accession>
<reference evidence="1" key="2">
    <citation type="submission" date="2021-03" db="EMBL/GenBank/DDBJ databases">
        <authorList>
            <person name="Alouane T."/>
            <person name="Langin T."/>
            <person name="Bonhomme L."/>
        </authorList>
    </citation>
    <scope>NUCLEOTIDE SEQUENCE</scope>
    <source>
        <strain evidence="1">MDC_Fg202</strain>
    </source>
</reference>